<gene>
    <name evidence="2" type="ORF">BG845_02257</name>
</gene>
<dbReference type="AlphaFoldDB" id="A0A1Y2N1Z4"/>
<feature type="transmembrane region" description="Helical" evidence="1">
    <location>
        <begin position="174"/>
        <end position="193"/>
    </location>
</feature>
<keyword evidence="3" id="KW-1185">Reference proteome</keyword>
<keyword evidence="1" id="KW-1133">Transmembrane helix</keyword>
<dbReference type="RefSeq" id="WP_085912543.1">
    <property type="nucleotide sequence ID" value="NZ_AP018920.1"/>
</dbReference>
<feature type="transmembrane region" description="Helical" evidence="1">
    <location>
        <begin position="121"/>
        <end position="144"/>
    </location>
</feature>
<name>A0A1Y2N1Z4_PSEAH</name>
<evidence type="ECO:0000313" key="3">
    <source>
        <dbReference type="Proteomes" id="UP000194360"/>
    </source>
</evidence>
<protein>
    <submittedName>
        <fullName evidence="2">Uncharacterized protein</fullName>
    </submittedName>
</protein>
<keyword evidence="1" id="KW-0472">Membrane</keyword>
<feature type="transmembrane region" description="Helical" evidence="1">
    <location>
        <begin position="16"/>
        <end position="38"/>
    </location>
</feature>
<feature type="transmembrane region" description="Helical" evidence="1">
    <location>
        <begin position="44"/>
        <end position="69"/>
    </location>
</feature>
<comment type="caution">
    <text evidence="2">The sequence shown here is derived from an EMBL/GenBank/DDBJ whole genome shotgun (WGS) entry which is preliminary data.</text>
</comment>
<organism evidence="2 3">
    <name type="scientific">Pseudonocardia autotrophica</name>
    <name type="common">Amycolata autotrophica</name>
    <name type="synonym">Nocardia autotrophica</name>
    <dbReference type="NCBI Taxonomy" id="2074"/>
    <lineage>
        <taxon>Bacteria</taxon>
        <taxon>Bacillati</taxon>
        <taxon>Actinomycetota</taxon>
        <taxon>Actinomycetes</taxon>
        <taxon>Pseudonocardiales</taxon>
        <taxon>Pseudonocardiaceae</taxon>
        <taxon>Pseudonocardia</taxon>
    </lineage>
</organism>
<dbReference type="OrthoDB" id="946604at2"/>
<evidence type="ECO:0000313" key="2">
    <source>
        <dbReference type="EMBL" id="OSY40918.1"/>
    </source>
</evidence>
<dbReference type="EMBL" id="MIGB01000010">
    <property type="protein sequence ID" value="OSY40918.1"/>
    <property type="molecule type" value="Genomic_DNA"/>
</dbReference>
<reference evidence="2 3" key="1">
    <citation type="submission" date="2016-09" db="EMBL/GenBank/DDBJ databases">
        <title>Pseudonocardia autotrophica DSM535, a candidate organism with high potential of specific P450 cytochromes.</title>
        <authorList>
            <person name="Grumaz C."/>
            <person name="Vainshtein Y."/>
            <person name="Kirstahler P."/>
            <person name="Sohn K."/>
        </authorList>
    </citation>
    <scope>NUCLEOTIDE SEQUENCE [LARGE SCALE GENOMIC DNA]</scope>
    <source>
        <strain evidence="2 3">DSM 535</strain>
    </source>
</reference>
<accession>A0A1Y2N1Z4</accession>
<dbReference type="Proteomes" id="UP000194360">
    <property type="component" value="Unassembled WGS sequence"/>
</dbReference>
<evidence type="ECO:0000256" key="1">
    <source>
        <dbReference type="SAM" id="Phobius"/>
    </source>
</evidence>
<sequence>MTDTISHTVPATAGRIAGTAAVLGPFLLLGSSLLFLFVENGVNSGVLGGTVGLWACLALAIAVPGVLRAVEPVAPRAAPRVAAVVTIGLVAGAAFNIQAMYHAATGTVLLDRAGEDVPLLAVLAFLPWGWFTPLGLALSGWLLLRAGARMPGALLAVAGVLFVIGRPGTIGPVVLASDLALIAALVPLGATMATGRSPVRRS</sequence>
<feature type="transmembrane region" description="Helical" evidence="1">
    <location>
        <begin position="81"/>
        <end position="101"/>
    </location>
</feature>
<proteinExistence type="predicted"/>
<feature type="transmembrane region" description="Helical" evidence="1">
    <location>
        <begin position="151"/>
        <end position="168"/>
    </location>
</feature>
<keyword evidence="1" id="KW-0812">Transmembrane</keyword>